<evidence type="ECO:0000313" key="2">
    <source>
        <dbReference type="Proteomes" id="UP001652625"/>
    </source>
</evidence>
<dbReference type="Pfam" id="PF26215">
    <property type="entry name" value="HTH_animal"/>
    <property type="match status" value="1"/>
</dbReference>
<gene>
    <name evidence="3" type="primary">LOC136086996</name>
</gene>
<evidence type="ECO:0000259" key="1">
    <source>
        <dbReference type="Pfam" id="PF26215"/>
    </source>
</evidence>
<organism evidence="2 3">
    <name type="scientific">Hydra vulgaris</name>
    <name type="common">Hydra</name>
    <name type="synonym">Hydra attenuata</name>
    <dbReference type="NCBI Taxonomy" id="6087"/>
    <lineage>
        <taxon>Eukaryota</taxon>
        <taxon>Metazoa</taxon>
        <taxon>Cnidaria</taxon>
        <taxon>Hydrozoa</taxon>
        <taxon>Hydroidolina</taxon>
        <taxon>Anthoathecata</taxon>
        <taxon>Aplanulata</taxon>
        <taxon>Hydridae</taxon>
        <taxon>Hydra</taxon>
    </lineage>
</organism>
<feature type="domain" description="Helix-turn-helix" evidence="1">
    <location>
        <begin position="220"/>
        <end position="269"/>
    </location>
</feature>
<dbReference type="PANTHER" id="PTHR21301:SF10">
    <property type="entry name" value="REVERSE TRANSCRIPTASE DOMAIN-CONTAINING PROTEIN"/>
    <property type="match status" value="1"/>
</dbReference>
<keyword evidence="2" id="KW-1185">Reference proteome</keyword>
<protein>
    <submittedName>
        <fullName evidence="3">Uncharacterized protein LOC136086996</fullName>
    </submittedName>
</protein>
<dbReference type="PANTHER" id="PTHR21301">
    <property type="entry name" value="REVERSE TRANSCRIPTASE"/>
    <property type="match status" value="1"/>
</dbReference>
<dbReference type="Proteomes" id="UP001652625">
    <property type="component" value="Chromosome 11"/>
</dbReference>
<proteinExistence type="predicted"/>
<accession>A0ABM4CUG6</accession>
<name>A0ABM4CUG6_HYDVU</name>
<sequence length="481" mass="55687">MVVNVQNSWSAKLDKNITKLKILSTFVKTAKLRNISNGEIQVSYDVVNLYPTISLGEAMKILLDMLEHFPNLNKLTKLSVSEITSLIDLCLYKCYFLWNEEIHELVDSGPIGFSLMVVLAEGFLHFFENKAIDVALHSNPPLKIKSFFRCEDNSHARFTNKDNAIRFQQILNSQHHSIKYTIELKDENKSFLDIQITNNGRGNYDFNIDRKKAITNIQVKPNSNHDPKILEGIYKGFIHRVLSICSEKFLNKEIDFLINVFAENGYEKKKLQDLANIVIKKRHSNNEIILSNNEATMPTVSLPWIPILSPKLRKIFRKPGYRAVFKSSANLKSLLTSRNKTKLPLNSHPGVYLIECECEQTYIGETKMKIATRTKQHQKNVFKEKLEQSAIGHHKIKCSCSMKWDQVKTLKVEPKKFERKVREAIEIQFNKCGPKNEGLNLDDGQYVKTQFWTPYFLYLRNIKEAQFKRNLKKPLKCDVTV</sequence>
<evidence type="ECO:0000313" key="3">
    <source>
        <dbReference type="RefSeq" id="XP_065665570.1"/>
    </source>
</evidence>
<reference evidence="3" key="1">
    <citation type="submission" date="2025-08" db="UniProtKB">
        <authorList>
            <consortium name="RefSeq"/>
        </authorList>
    </citation>
    <scope>IDENTIFICATION</scope>
</reference>
<dbReference type="GeneID" id="136086996"/>
<dbReference type="RefSeq" id="XP_065665570.1">
    <property type="nucleotide sequence ID" value="XM_065809498.1"/>
</dbReference>
<dbReference type="InterPro" id="IPR058912">
    <property type="entry name" value="HTH_animal"/>
</dbReference>